<evidence type="ECO:0000256" key="1">
    <source>
        <dbReference type="SAM" id="SignalP"/>
    </source>
</evidence>
<gene>
    <name evidence="2" type="ORF">FUA26_11760</name>
</gene>
<feature type="chain" id="PRO_5022793835" evidence="1">
    <location>
        <begin position="22"/>
        <end position="133"/>
    </location>
</feature>
<keyword evidence="1" id="KW-0732">Signal</keyword>
<organism evidence="2 3">
    <name type="scientific">Seonamhaeicola algicola</name>
    <dbReference type="NCBI Taxonomy" id="1719036"/>
    <lineage>
        <taxon>Bacteria</taxon>
        <taxon>Pseudomonadati</taxon>
        <taxon>Bacteroidota</taxon>
        <taxon>Flavobacteriia</taxon>
        <taxon>Flavobacteriales</taxon>
        <taxon>Flavobacteriaceae</taxon>
    </lineage>
</organism>
<reference evidence="3" key="1">
    <citation type="submission" date="2019-08" db="EMBL/GenBank/DDBJ databases">
        <title>Seonamhaeicola sediminis sp. nov., isolated from marine sediment.</title>
        <authorList>
            <person name="Cao W.R."/>
        </authorList>
    </citation>
    <scope>NUCLEOTIDE SEQUENCE [LARGE SCALE GENOMIC DNA]</scope>
    <source>
        <strain evidence="3">Gy8</strain>
    </source>
</reference>
<evidence type="ECO:0000313" key="3">
    <source>
        <dbReference type="Proteomes" id="UP000321790"/>
    </source>
</evidence>
<proteinExistence type="predicted"/>
<evidence type="ECO:0000313" key="2">
    <source>
        <dbReference type="EMBL" id="TXE10141.1"/>
    </source>
</evidence>
<dbReference type="RefSeq" id="WP_147136177.1">
    <property type="nucleotide sequence ID" value="NZ_VOSC01000025.1"/>
</dbReference>
<dbReference type="OrthoDB" id="1449607at2"/>
<accession>A0A5C7AP59</accession>
<dbReference type="EMBL" id="VOSC01000025">
    <property type="protein sequence ID" value="TXE10141.1"/>
    <property type="molecule type" value="Genomic_DNA"/>
</dbReference>
<keyword evidence="3" id="KW-1185">Reference proteome</keyword>
<dbReference type="PROSITE" id="PS51257">
    <property type="entry name" value="PROKAR_LIPOPROTEIN"/>
    <property type="match status" value="1"/>
</dbReference>
<dbReference type="Proteomes" id="UP000321790">
    <property type="component" value="Unassembled WGS sequence"/>
</dbReference>
<feature type="signal peptide" evidence="1">
    <location>
        <begin position="1"/>
        <end position="21"/>
    </location>
</feature>
<name>A0A5C7AP59_9FLAO</name>
<comment type="caution">
    <text evidence="2">The sequence shown here is derived from an EMBL/GenBank/DDBJ whole genome shotgun (WGS) entry which is preliminary data.</text>
</comment>
<dbReference type="AlphaFoldDB" id="A0A5C7AP59"/>
<protein>
    <submittedName>
        <fullName evidence="2">Uncharacterized protein</fullName>
    </submittedName>
</protein>
<sequence length="133" mass="15148">MKKIIKIYVVIVMILSFTACDEESNFKNFDAVLTPVYSLTNISNGPFKINIYREKALIIEYISEVNVVRYKTSNYQDNSTETSYNITVTRVSEDETPSQSYEILADKITGEGTLTINTTDVHNIVLNEVDVYN</sequence>